<evidence type="ECO:0000313" key="1">
    <source>
        <dbReference type="EMBL" id="EFY05074.1"/>
    </source>
</evidence>
<dbReference type="Proteomes" id="UP000004923">
    <property type="component" value="Unassembled WGS sequence"/>
</dbReference>
<dbReference type="EMBL" id="AEVN01000038">
    <property type="protein sequence ID" value="EFY05074.1"/>
    <property type="molecule type" value="Genomic_DNA"/>
</dbReference>
<reference evidence="1 2" key="1">
    <citation type="submission" date="2011-01" db="EMBL/GenBank/DDBJ databases">
        <authorList>
            <person name="Weinstock G."/>
            <person name="Sodergren E."/>
            <person name="Clifton S."/>
            <person name="Fulton L."/>
            <person name="Fulton B."/>
            <person name="Courtney L."/>
            <person name="Fronick C."/>
            <person name="Harrison M."/>
            <person name="Strong C."/>
            <person name="Farmer C."/>
            <person name="Delahaunty K."/>
            <person name="Markovic C."/>
            <person name="Hall O."/>
            <person name="Minx P."/>
            <person name="Tomlinson C."/>
            <person name="Mitreva M."/>
            <person name="Hou S."/>
            <person name="Chen J."/>
            <person name="Wollam A."/>
            <person name="Pepin K.H."/>
            <person name="Johnson M."/>
            <person name="Bhonagiri V."/>
            <person name="Zhang X."/>
            <person name="Suruliraj S."/>
            <person name="Warren W."/>
            <person name="Chinwalla A."/>
            <person name="Mardis E.R."/>
            <person name="Wilson R.K."/>
        </authorList>
    </citation>
    <scope>NUCLEOTIDE SEQUENCE [LARGE SCALE GENOMIC DNA]</scope>
    <source>
        <strain evidence="1 2">YIT 12067</strain>
    </source>
</reference>
<dbReference type="AlphaFoldDB" id="E8LDN6"/>
<dbReference type="HOGENOM" id="CLU_3314327_0_0_9"/>
<comment type="caution">
    <text evidence="1">The sequence shown here is derived from an EMBL/GenBank/DDBJ whole genome shotgun (WGS) entry which is preliminary data.</text>
</comment>
<name>E8LDN6_9FIRM</name>
<protein>
    <submittedName>
        <fullName evidence="1">Uncharacterized protein</fullName>
    </submittedName>
</protein>
<proteinExistence type="predicted"/>
<accession>E8LDN6</accession>
<sequence length="39" mass="4590">MRCKFREIIGFIQTGIGIIIHPVINKIIKFRHQIVQRTA</sequence>
<keyword evidence="2" id="KW-1185">Reference proteome</keyword>
<gene>
    <name evidence="1" type="ORF">HMPREF9443_00962</name>
</gene>
<evidence type="ECO:0000313" key="2">
    <source>
        <dbReference type="Proteomes" id="UP000004923"/>
    </source>
</evidence>
<organism evidence="1 2">
    <name type="scientific">Phascolarctobacterium succinatutens YIT 12067</name>
    <dbReference type="NCBI Taxonomy" id="626939"/>
    <lineage>
        <taxon>Bacteria</taxon>
        <taxon>Bacillati</taxon>
        <taxon>Bacillota</taxon>
        <taxon>Negativicutes</taxon>
        <taxon>Acidaminococcales</taxon>
        <taxon>Acidaminococcaceae</taxon>
        <taxon>Phascolarctobacterium</taxon>
    </lineage>
</organism>